<gene>
    <name evidence="1" type="ORF">pipiens_006273</name>
</gene>
<reference evidence="1 2" key="1">
    <citation type="submission" date="2024-05" db="EMBL/GenBank/DDBJ databases">
        <title>Culex pipiens pipiens assembly and annotation.</title>
        <authorList>
            <person name="Alout H."/>
            <person name="Durand T."/>
        </authorList>
    </citation>
    <scope>NUCLEOTIDE SEQUENCE [LARGE SCALE GENOMIC DNA]</scope>
    <source>
        <strain evidence="1">HA-2024</strain>
        <tissue evidence="1">Whole body</tissue>
    </source>
</reference>
<dbReference type="AlphaFoldDB" id="A0ABD1DR76"/>
<proteinExistence type="predicted"/>
<evidence type="ECO:0000313" key="2">
    <source>
        <dbReference type="Proteomes" id="UP001562425"/>
    </source>
</evidence>
<sequence>MAEFIQIPVPCPEEDETQFDTELHIVRNNLKFLLKLHDPDSEQSWRLRWTEPSRPSVPCPLPEVQIKHVKAGWEYVEVERTNRKRRRVVTKQTTTLPAPRPFNFDWRRFLWCSNTGTNMLFKKYRAIVRKYLMFLMNLHNPYAEPPCMEEWRWRLDEFAQIPVPRTKEEKLAKKEEEIERRRARIEEENRLRAERIHLKPTFRPPPRPKRIAFNCSKFLWISNRGAPMLP</sequence>
<protein>
    <submittedName>
        <fullName evidence="1">Uncharacterized protein</fullName>
    </submittedName>
</protein>
<dbReference type="Proteomes" id="UP001562425">
    <property type="component" value="Unassembled WGS sequence"/>
</dbReference>
<comment type="caution">
    <text evidence="1">The sequence shown here is derived from an EMBL/GenBank/DDBJ whole genome shotgun (WGS) entry which is preliminary data.</text>
</comment>
<evidence type="ECO:0000313" key="1">
    <source>
        <dbReference type="EMBL" id="KAL1401998.1"/>
    </source>
</evidence>
<dbReference type="EMBL" id="JBEHCU010003744">
    <property type="protein sequence ID" value="KAL1401998.1"/>
    <property type="molecule type" value="Genomic_DNA"/>
</dbReference>
<organism evidence="1 2">
    <name type="scientific">Culex pipiens pipiens</name>
    <name type="common">Northern house mosquito</name>
    <dbReference type="NCBI Taxonomy" id="38569"/>
    <lineage>
        <taxon>Eukaryota</taxon>
        <taxon>Metazoa</taxon>
        <taxon>Ecdysozoa</taxon>
        <taxon>Arthropoda</taxon>
        <taxon>Hexapoda</taxon>
        <taxon>Insecta</taxon>
        <taxon>Pterygota</taxon>
        <taxon>Neoptera</taxon>
        <taxon>Endopterygota</taxon>
        <taxon>Diptera</taxon>
        <taxon>Nematocera</taxon>
        <taxon>Culicoidea</taxon>
        <taxon>Culicidae</taxon>
        <taxon>Culicinae</taxon>
        <taxon>Culicini</taxon>
        <taxon>Culex</taxon>
        <taxon>Culex</taxon>
    </lineage>
</organism>
<accession>A0ABD1DR76</accession>
<name>A0ABD1DR76_CULPP</name>
<keyword evidence="2" id="KW-1185">Reference proteome</keyword>